<keyword evidence="8" id="KW-1185">Reference proteome</keyword>
<name>A0A670ZC80_PSETE</name>
<reference evidence="7" key="2">
    <citation type="submission" date="2025-09" db="UniProtKB">
        <authorList>
            <consortium name="Ensembl"/>
        </authorList>
    </citation>
    <scope>IDENTIFICATION</scope>
</reference>
<evidence type="ECO:0000256" key="3">
    <source>
        <dbReference type="ARBA" id="ARBA00022490"/>
    </source>
</evidence>
<organism evidence="7 8">
    <name type="scientific">Pseudonaja textilis</name>
    <name type="common">Eastern brown snake</name>
    <dbReference type="NCBI Taxonomy" id="8673"/>
    <lineage>
        <taxon>Eukaryota</taxon>
        <taxon>Metazoa</taxon>
        <taxon>Chordata</taxon>
        <taxon>Craniata</taxon>
        <taxon>Vertebrata</taxon>
        <taxon>Euteleostomi</taxon>
        <taxon>Lepidosauria</taxon>
        <taxon>Squamata</taxon>
        <taxon>Bifurcata</taxon>
        <taxon>Unidentata</taxon>
        <taxon>Episquamata</taxon>
        <taxon>Toxicofera</taxon>
        <taxon>Serpentes</taxon>
        <taxon>Colubroidea</taxon>
        <taxon>Elapidae</taxon>
        <taxon>Hydrophiinae</taxon>
        <taxon>Pseudonaja</taxon>
    </lineage>
</organism>
<dbReference type="GO" id="GO:0005109">
    <property type="term" value="F:frizzled binding"/>
    <property type="evidence" value="ECO:0007669"/>
    <property type="project" value="TreeGrafter"/>
</dbReference>
<evidence type="ECO:0000313" key="8">
    <source>
        <dbReference type="Proteomes" id="UP000472273"/>
    </source>
</evidence>
<evidence type="ECO:0000256" key="5">
    <source>
        <dbReference type="PROSITE-ProRule" id="PRU00069"/>
    </source>
</evidence>
<dbReference type="Proteomes" id="UP000472273">
    <property type="component" value="Unplaced"/>
</dbReference>
<dbReference type="InterPro" id="IPR038207">
    <property type="entry name" value="DIX_dom_sf"/>
</dbReference>
<dbReference type="GO" id="GO:0005829">
    <property type="term" value="C:cytosol"/>
    <property type="evidence" value="ECO:0007669"/>
    <property type="project" value="TreeGrafter"/>
</dbReference>
<accession>A0A670ZC80</accession>
<feature type="domain" description="DIX" evidence="6">
    <location>
        <begin position="10"/>
        <end position="98"/>
    </location>
</feature>
<dbReference type="SUPFAM" id="SSF54236">
    <property type="entry name" value="Ubiquitin-like"/>
    <property type="match status" value="1"/>
</dbReference>
<comment type="subcellular location">
    <subcellularLocation>
        <location evidence="1">Cytoplasm</location>
    </subcellularLocation>
</comment>
<proteinExistence type="predicted"/>
<evidence type="ECO:0000256" key="2">
    <source>
        <dbReference type="ARBA" id="ARBA00022473"/>
    </source>
</evidence>
<dbReference type="Pfam" id="PF00778">
    <property type="entry name" value="DIX"/>
    <property type="match status" value="1"/>
</dbReference>
<dbReference type="PROSITE" id="PS50841">
    <property type="entry name" value="DIX"/>
    <property type="match status" value="1"/>
</dbReference>
<sequence length="100" mass="10964">MATAGGGPQAAEMKVIYHLDEEETPYLVEIAVPAERLNLGHVKATLARPGAKYFFKSMDQDFREQDPLLCLSRNRGGSCKALGGLWKPPLPGTLGWREPP</sequence>
<dbReference type="GO" id="GO:0060070">
    <property type="term" value="P:canonical Wnt signaling pathway"/>
    <property type="evidence" value="ECO:0007669"/>
    <property type="project" value="TreeGrafter"/>
</dbReference>
<evidence type="ECO:0000256" key="1">
    <source>
        <dbReference type="ARBA" id="ARBA00004496"/>
    </source>
</evidence>
<dbReference type="InterPro" id="IPR029071">
    <property type="entry name" value="Ubiquitin-like_domsf"/>
</dbReference>
<dbReference type="InterPro" id="IPR001158">
    <property type="entry name" value="DIX"/>
</dbReference>
<dbReference type="InterPro" id="IPR015506">
    <property type="entry name" value="Dsh/Dvl-rel"/>
</dbReference>
<dbReference type="SMART" id="SM00021">
    <property type="entry name" value="DAX"/>
    <property type="match status" value="1"/>
</dbReference>
<evidence type="ECO:0000313" key="7">
    <source>
        <dbReference type="Ensembl" id="ENSPTXP00000019458.1"/>
    </source>
</evidence>
<keyword evidence="4 5" id="KW-0879">Wnt signaling pathway</keyword>
<reference evidence="7" key="1">
    <citation type="submission" date="2025-08" db="UniProtKB">
        <authorList>
            <consortium name="Ensembl"/>
        </authorList>
    </citation>
    <scope>IDENTIFICATION</scope>
</reference>
<protein>
    <recommendedName>
        <fullName evidence="6">DIX domain-containing protein</fullName>
    </recommendedName>
</protein>
<dbReference type="Ensembl" id="ENSPTXT00000020050.1">
    <property type="protein sequence ID" value="ENSPTXP00000019458.1"/>
    <property type="gene ID" value="ENSPTXG00000013439.1"/>
</dbReference>
<evidence type="ECO:0000256" key="4">
    <source>
        <dbReference type="ARBA" id="ARBA00022687"/>
    </source>
</evidence>
<dbReference type="PANTHER" id="PTHR10878:SF8">
    <property type="entry name" value="SEGMENT POLARITY PROTEIN DISHEVELLED HOMOLOG DVL-2"/>
    <property type="match status" value="1"/>
</dbReference>
<evidence type="ECO:0000259" key="6">
    <source>
        <dbReference type="PROSITE" id="PS50841"/>
    </source>
</evidence>
<dbReference type="GeneTree" id="ENSGT01020000230608"/>
<dbReference type="PANTHER" id="PTHR10878">
    <property type="entry name" value="SEGMENT POLARITY PROTEIN DISHEVELLED"/>
    <property type="match status" value="1"/>
</dbReference>
<keyword evidence="3" id="KW-0963">Cytoplasm</keyword>
<keyword evidence="2" id="KW-0217">Developmental protein</keyword>
<dbReference type="AlphaFoldDB" id="A0A670ZC80"/>
<dbReference type="Gene3D" id="2.40.240.130">
    <property type="match status" value="1"/>
</dbReference>